<organism evidence="2 3">
    <name type="scientific">Tropilaelaps mercedesae</name>
    <dbReference type="NCBI Taxonomy" id="418985"/>
    <lineage>
        <taxon>Eukaryota</taxon>
        <taxon>Metazoa</taxon>
        <taxon>Ecdysozoa</taxon>
        <taxon>Arthropoda</taxon>
        <taxon>Chelicerata</taxon>
        <taxon>Arachnida</taxon>
        <taxon>Acari</taxon>
        <taxon>Parasitiformes</taxon>
        <taxon>Mesostigmata</taxon>
        <taxon>Gamasina</taxon>
        <taxon>Dermanyssoidea</taxon>
        <taxon>Laelapidae</taxon>
        <taxon>Tropilaelaps</taxon>
    </lineage>
</organism>
<comment type="caution">
    <text evidence="2">The sequence shown here is derived from an EMBL/GenBank/DDBJ whole genome shotgun (WGS) entry which is preliminary data.</text>
</comment>
<feature type="signal peptide" evidence="1">
    <location>
        <begin position="1"/>
        <end position="20"/>
    </location>
</feature>
<keyword evidence="1" id="KW-0732">Signal</keyword>
<proteinExistence type="predicted"/>
<evidence type="ECO:0000313" key="3">
    <source>
        <dbReference type="Proteomes" id="UP000192247"/>
    </source>
</evidence>
<protein>
    <submittedName>
        <fullName evidence="2">Uncharacterized protein</fullName>
    </submittedName>
</protein>
<dbReference type="Proteomes" id="UP000192247">
    <property type="component" value="Unassembled WGS sequence"/>
</dbReference>
<feature type="chain" id="PRO_5012709417" evidence="1">
    <location>
        <begin position="21"/>
        <end position="69"/>
    </location>
</feature>
<reference evidence="2 3" key="1">
    <citation type="journal article" date="2017" name="Gigascience">
        <title>Draft genome of the honey bee ectoparasitic mite, Tropilaelaps mercedesae, is shaped by the parasitic life history.</title>
        <authorList>
            <person name="Dong X."/>
            <person name="Armstrong S.D."/>
            <person name="Xia D."/>
            <person name="Makepeace B.L."/>
            <person name="Darby A.C."/>
            <person name="Kadowaki T."/>
        </authorList>
    </citation>
    <scope>NUCLEOTIDE SEQUENCE [LARGE SCALE GENOMIC DNA]</scope>
    <source>
        <strain evidence="2">Wuxi-XJTLU</strain>
    </source>
</reference>
<keyword evidence="3" id="KW-1185">Reference proteome</keyword>
<accession>A0A1V9XDB1</accession>
<dbReference type="PROSITE" id="PS51257">
    <property type="entry name" value="PROKAR_LIPOPROTEIN"/>
    <property type="match status" value="1"/>
</dbReference>
<gene>
    <name evidence="2" type="ORF">BIW11_11061</name>
</gene>
<dbReference type="EMBL" id="MNPL01014831">
    <property type="protein sequence ID" value="OQR71338.1"/>
    <property type="molecule type" value="Genomic_DNA"/>
</dbReference>
<dbReference type="AlphaFoldDB" id="A0A1V9XDB1"/>
<evidence type="ECO:0000256" key="1">
    <source>
        <dbReference type="SAM" id="SignalP"/>
    </source>
</evidence>
<name>A0A1V9XDB1_9ACAR</name>
<evidence type="ECO:0000313" key="2">
    <source>
        <dbReference type="EMBL" id="OQR71338.1"/>
    </source>
</evidence>
<dbReference type="InParanoid" id="A0A1V9XDB1"/>
<sequence length="69" mass="7258">MIAKIFALLAVLSLIGTACAQYTYSGYGRGYSSYPSGYGNYGNGYSRGYGGSTGYGTYGQGYSAYGYYG</sequence>